<organism evidence="2 3">
    <name type="scientific">Striga hermonthica</name>
    <name type="common">Purple witchweed</name>
    <name type="synonym">Buchnera hermonthica</name>
    <dbReference type="NCBI Taxonomy" id="68872"/>
    <lineage>
        <taxon>Eukaryota</taxon>
        <taxon>Viridiplantae</taxon>
        <taxon>Streptophyta</taxon>
        <taxon>Embryophyta</taxon>
        <taxon>Tracheophyta</taxon>
        <taxon>Spermatophyta</taxon>
        <taxon>Magnoliopsida</taxon>
        <taxon>eudicotyledons</taxon>
        <taxon>Gunneridae</taxon>
        <taxon>Pentapetalae</taxon>
        <taxon>asterids</taxon>
        <taxon>lamiids</taxon>
        <taxon>Lamiales</taxon>
        <taxon>Orobanchaceae</taxon>
        <taxon>Buchnereae</taxon>
        <taxon>Striga</taxon>
    </lineage>
</organism>
<comment type="caution">
    <text evidence="2">The sequence shown here is derived from an EMBL/GenBank/DDBJ whole genome shotgun (WGS) entry which is preliminary data.</text>
</comment>
<dbReference type="PANTHER" id="PTHR31973:SF195">
    <property type="entry name" value="MUDR FAMILY TRANSPOSASE"/>
    <property type="match status" value="1"/>
</dbReference>
<keyword evidence="3" id="KW-1185">Reference proteome</keyword>
<proteinExistence type="predicted"/>
<reference evidence="2" key="1">
    <citation type="submission" date="2019-12" db="EMBL/GenBank/DDBJ databases">
        <authorList>
            <person name="Scholes J."/>
        </authorList>
    </citation>
    <scope>NUCLEOTIDE SEQUENCE</scope>
</reference>
<evidence type="ECO:0000259" key="1">
    <source>
        <dbReference type="Pfam" id="PF10551"/>
    </source>
</evidence>
<protein>
    <recommendedName>
        <fullName evidence="1">MULE transposase domain-containing protein</fullName>
    </recommendedName>
</protein>
<gene>
    <name evidence="2" type="ORF">SHERM_22558</name>
</gene>
<dbReference type="InterPro" id="IPR018289">
    <property type="entry name" value="MULE_transposase_dom"/>
</dbReference>
<feature type="non-terminal residue" evidence="2">
    <location>
        <position position="312"/>
    </location>
</feature>
<dbReference type="OrthoDB" id="909711at2759"/>
<evidence type="ECO:0000313" key="3">
    <source>
        <dbReference type="Proteomes" id="UP001153555"/>
    </source>
</evidence>
<dbReference type="Pfam" id="PF10551">
    <property type="entry name" value="MULE"/>
    <property type="match status" value="1"/>
</dbReference>
<evidence type="ECO:0000313" key="2">
    <source>
        <dbReference type="EMBL" id="CAA0825888.1"/>
    </source>
</evidence>
<dbReference type="EMBL" id="CACSLK010026277">
    <property type="protein sequence ID" value="CAA0825888.1"/>
    <property type="molecule type" value="Genomic_DNA"/>
</dbReference>
<sequence>FFAALQRANPTTVVQWKWQGGEMAAHYEHREFKFIFWAFGPAIQIFQRCPPVISMDGTHLRGSYKGKLLVAVAQTANKRLLPIAYAIVDEESRESWSFFLTNLQQHVVGDRQICFLSDSDAGLQSAVDSLATWQEPAAYHRICLRHLRSNVVTRYRNSKIQNWCWELGSQLSERKFQHIRERLSDFNPDAYNYLFGIPLNKWTPLGDEGGCRWGTLTTNMSESYNNILKGVRFLPCRALVRATFMKTLDLFEQEQKKSTRCSNAIASAHYAAFCELESTTTNHKVRCANAARSLYEVTTGLRTSSRGDKTYV</sequence>
<name>A0A9N7RDU1_STRHE</name>
<feature type="domain" description="MULE transposase" evidence="1">
    <location>
        <begin position="52"/>
        <end position="150"/>
    </location>
</feature>
<dbReference type="Proteomes" id="UP001153555">
    <property type="component" value="Unassembled WGS sequence"/>
</dbReference>
<feature type="non-terminal residue" evidence="2">
    <location>
        <position position="1"/>
    </location>
</feature>
<dbReference type="AlphaFoldDB" id="A0A9N7RDU1"/>
<accession>A0A9N7RDU1</accession>
<dbReference type="PANTHER" id="PTHR31973">
    <property type="entry name" value="POLYPROTEIN, PUTATIVE-RELATED"/>
    <property type="match status" value="1"/>
</dbReference>